<sequence>MAWNMNDYPSSLKNLDKAVKKKAIEIGNAMLEDGYDEGRAIPIATEQAKEWHENATDKEIQQFLKEGDTSVEGDRDNSRPELLERPQFVTPHQDGGWAVQAEGAYQPSEVFANKKEAVKRGREIARNKGTQLVIHRQDESVEEKQNYER</sequence>
<dbReference type="Pfam" id="PF09954">
    <property type="entry name" value="DUF2188"/>
    <property type="match status" value="1"/>
</dbReference>
<dbReference type="AlphaFoldDB" id="A0A1G8KZX2"/>
<feature type="region of interest" description="Disordered" evidence="1">
    <location>
        <begin position="64"/>
        <end position="93"/>
    </location>
</feature>
<evidence type="ECO:0000313" key="3">
    <source>
        <dbReference type="Proteomes" id="UP000198853"/>
    </source>
</evidence>
<dbReference type="OrthoDB" id="8858565at2"/>
<organism evidence="2 3">
    <name type="scientific">Natribacillus halophilus</name>
    <dbReference type="NCBI Taxonomy" id="549003"/>
    <lineage>
        <taxon>Bacteria</taxon>
        <taxon>Bacillati</taxon>
        <taxon>Bacillota</taxon>
        <taxon>Bacilli</taxon>
        <taxon>Bacillales</taxon>
        <taxon>Bacillaceae</taxon>
        <taxon>Natribacillus</taxon>
    </lineage>
</organism>
<evidence type="ECO:0000313" key="2">
    <source>
        <dbReference type="EMBL" id="SDI48911.1"/>
    </source>
</evidence>
<dbReference type="InterPro" id="IPR018691">
    <property type="entry name" value="DUF2188"/>
</dbReference>
<evidence type="ECO:0000256" key="1">
    <source>
        <dbReference type="SAM" id="MobiDB-lite"/>
    </source>
</evidence>
<dbReference type="Proteomes" id="UP000198853">
    <property type="component" value="Unassembled WGS sequence"/>
</dbReference>
<reference evidence="2 3" key="1">
    <citation type="submission" date="2016-10" db="EMBL/GenBank/DDBJ databases">
        <authorList>
            <person name="de Groot N.N."/>
        </authorList>
    </citation>
    <scope>NUCLEOTIDE SEQUENCE [LARGE SCALE GENOMIC DNA]</scope>
    <source>
        <strain evidence="2 3">DSM 21771</strain>
    </source>
</reference>
<name>A0A1G8KZX2_9BACI</name>
<protein>
    <submittedName>
        <fullName evidence="2">Uncharacterized protein YdaT</fullName>
    </submittedName>
</protein>
<feature type="compositionally biased region" description="Basic and acidic residues" evidence="1">
    <location>
        <begin position="64"/>
        <end position="84"/>
    </location>
</feature>
<accession>A0A1G8KZX2</accession>
<dbReference type="EMBL" id="FNEN01000002">
    <property type="protein sequence ID" value="SDI48911.1"/>
    <property type="molecule type" value="Genomic_DNA"/>
</dbReference>
<dbReference type="RefSeq" id="WP_090396283.1">
    <property type="nucleotide sequence ID" value="NZ_FNEN01000002.1"/>
</dbReference>
<proteinExistence type="predicted"/>
<keyword evidence="3" id="KW-1185">Reference proteome</keyword>
<gene>
    <name evidence="2" type="ORF">SAMN04488123_102404</name>
</gene>